<organism evidence="3 4">
    <name type="scientific">Desulfoprunum benzoelyticum</name>
    <dbReference type="NCBI Taxonomy" id="1506996"/>
    <lineage>
        <taxon>Bacteria</taxon>
        <taxon>Pseudomonadati</taxon>
        <taxon>Thermodesulfobacteriota</taxon>
        <taxon>Desulfobulbia</taxon>
        <taxon>Desulfobulbales</taxon>
        <taxon>Desulfobulbaceae</taxon>
        <taxon>Desulfoprunum</taxon>
    </lineage>
</organism>
<dbReference type="AlphaFoldDB" id="A0A840V429"/>
<dbReference type="EMBL" id="JACHEO010000007">
    <property type="protein sequence ID" value="MBB5347861.1"/>
    <property type="molecule type" value="Genomic_DNA"/>
</dbReference>
<evidence type="ECO:0000313" key="4">
    <source>
        <dbReference type="Proteomes" id="UP000539642"/>
    </source>
</evidence>
<comment type="caution">
    <text evidence="3">The sequence shown here is derived from an EMBL/GenBank/DDBJ whole genome shotgun (WGS) entry which is preliminary data.</text>
</comment>
<dbReference type="CDD" id="cd00293">
    <property type="entry name" value="USP-like"/>
    <property type="match status" value="1"/>
</dbReference>
<sequence>MDDWQRFLIAMDKSETSRRAVRYVGHMARGLAEKHICLLHVYPEPPPDFYTRGGRLDRYQMVKDERAGIFLQDASIILEEMGISGRDISQQISMAEGRTISQAVLDIRKEGGFGTVVTGKRGVSKAEEFLFGSISNALARHARDFTAWIVG</sequence>
<gene>
    <name evidence="3" type="ORF">HNQ81_001590</name>
</gene>
<dbReference type="Proteomes" id="UP000539642">
    <property type="component" value="Unassembled WGS sequence"/>
</dbReference>
<accession>A0A840V429</accession>
<evidence type="ECO:0000313" key="3">
    <source>
        <dbReference type="EMBL" id="MBB5347861.1"/>
    </source>
</evidence>
<keyword evidence="4" id="KW-1185">Reference proteome</keyword>
<proteinExistence type="inferred from homology"/>
<reference evidence="3 4" key="1">
    <citation type="submission" date="2020-08" db="EMBL/GenBank/DDBJ databases">
        <title>Genomic Encyclopedia of Type Strains, Phase IV (KMG-IV): sequencing the most valuable type-strain genomes for metagenomic binning, comparative biology and taxonomic classification.</title>
        <authorList>
            <person name="Goeker M."/>
        </authorList>
    </citation>
    <scope>NUCLEOTIDE SEQUENCE [LARGE SCALE GENOMIC DNA]</scope>
    <source>
        <strain evidence="3 4">DSM 28570</strain>
    </source>
</reference>
<dbReference type="SUPFAM" id="SSF52402">
    <property type="entry name" value="Adenine nucleotide alpha hydrolases-like"/>
    <property type="match status" value="1"/>
</dbReference>
<dbReference type="InterPro" id="IPR006016">
    <property type="entry name" value="UspA"/>
</dbReference>
<protein>
    <submittedName>
        <fullName evidence="3">Nucleotide-binding universal stress UspA family protein</fullName>
    </submittedName>
</protein>
<comment type="similarity">
    <text evidence="1">Belongs to the universal stress protein A family.</text>
</comment>
<dbReference type="RefSeq" id="WP_183350035.1">
    <property type="nucleotide sequence ID" value="NZ_JACHEO010000007.1"/>
</dbReference>
<dbReference type="Pfam" id="PF00582">
    <property type="entry name" value="Usp"/>
    <property type="match status" value="1"/>
</dbReference>
<evidence type="ECO:0000259" key="2">
    <source>
        <dbReference type="Pfam" id="PF00582"/>
    </source>
</evidence>
<dbReference type="Gene3D" id="3.40.50.620">
    <property type="entry name" value="HUPs"/>
    <property type="match status" value="1"/>
</dbReference>
<evidence type="ECO:0000256" key="1">
    <source>
        <dbReference type="ARBA" id="ARBA00008791"/>
    </source>
</evidence>
<feature type="domain" description="UspA" evidence="2">
    <location>
        <begin position="5"/>
        <end position="142"/>
    </location>
</feature>
<name>A0A840V429_9BACT</name>
<dbReference type="InterPro" id="IPR014729">
    <property type="entry name" value="Rossmann-like_a/b/a_fold"/>
</dbReference>
<dbReference type="PRINTS" id="PR01438">
    <property type="entry name" value="UNVRSLSTRESS"/>
</dbReference>
<dbReference type="InterPro" id="IPR006015">
    <property type="entry name" value="Universal_stress_UspA"/>
</dbReference>